<feature type="domain" description="A20-type" evidence="7">
    <location>
        <begin position="16"/>
        <end position="50"/>
    </location>
</feature>
<evidence type="ECO:0000313" key="9">
    <source>
        <dbReference type="EMBL" id="KAK9800361.1"/>
    </source>
</evidence>
<dbReference type="SUPFAM" id="SSF118310">
    <property type="entry name" value="AN1-like Zinc finger"/>
    <property type="match status" value="1"/>
</dbReference>
<dbReference type="FunFam" id="4.10.1110.10:FF:000001">
    <property type="entry name" value="Zinc finger AN1-type containing 6"/>
    <property type="match status" value="1"/>
</dbReference>
<name>A0AAW1NYC0_9CHLO</name>
<dbReference type="Gene3D" id="4.10.1110.10">
    <property type="entry name" value="AN1-like Zinc finger"/>
    <property type="match status" value="1"/>
</dbReference>
<accession>A0AAW1NYC0</accession>
<reference evidence="9 10" key="1">
    <citation type="journal article" date="2024" name="Nat. Commun.">
        <title>Phylogenomics reveals the evolutionary origins of lichenization in chlorophyte algae.</title>
        <authorList>
            <person name="Puginier C."/>
            <person name="Libourel C."/>
            <person name="Otte J."/>
            <person name="Skaloud P."/>
            <person name="Haon M."/>
            <person name="Grisel S."/>
            <person name="Petersen M."/>
            <person name="Berrin J.G."/>
            <person name="Delaux P.M."/>
            <person name="Dal Grande F."/>
            <person name="Keller J."/>
        </authorList>
    </citation>
    <scope>NUCLEOTIDE SEQUENCE [LARGE SCALE GENOMIC DNA]</scope>
    <source>
        <strain evidence="9 10">SAG 2036</strain>
    </source>
</reference>
<keyword evidence="2" id="KW-0479">Metal-binding</keyword>
<sequence length="207" mass="21776">MSHNCQNEPSESLEQASSPSPCANGCGFFANPACQDMCSKCYREVCSTRERTAAQGKATAVALSGALPVGEPPVPLTVPAVLSAPAFQPSPIRLDSTPSTPAVTTSAATATAARAAAETDAPAGPSPATESEASPSDDRPPQKNPGRCFSCNKRVGLTGFKCRCEYVFCGAHRLAEAHDCPYDYKKIERQRLARNNPLIAASKVDKF</sequence>
<dbReference type="Proteomes" id="UP001465755">
    <property type="component" value="Unassembled WGS sequence"/>
</dbReference>
<comment type="caution">
    <text evidence="9">The sequence shown here is derived from an EMBL/GenBank/DDBJ whole genome shotgun (WGS) entry which is preliminary data.</text>
</comment>
<dbReference type="PROSITE" id="PS51036">
    <property type="entry name" value="ZF_A20"/>
    <property type="match status" value="1"/>
</dbReference>
<evidence type="ECO:0000259" key="8">
    <source>
        <dbReference type="PROSITE" id="PS51039"/>
    </source>
</evidence>
<dbReference type="Pfam" id="PF01754">
    <property type="entry name" value="zf-A20"/>
    <property type="match status" value="1"/>
</dbReference>
<keyword evidence="4" id="KW-0862">Zinc</keyword>
<dbReference type="Gene3D" id="1.20.5.4770">
    <property type="match status" value="1"/>
</dbReference>
<protein>
    <submittedName>
        <fullName evidence="9">Uncharacterized protein</fullName>
    </submittedName>
</protein>
<keyword evidence="3 5" id="KW-0863">Zinc-finger</keyword>
<evidence type="ECO:0000256" key="5">
    <source>
        <dbReference type="PROSITE-ProRule" id="PRU00449"/>
    </source>
</evidence>
<evidence type="ECO:0000259" key="7">
    <source>
        <dbReference type="PROSITE" id="PS51036"/>
    </source>
</evidence>
<dbReference type="InterPro" id="IPR050652">
    <property type="entry name" value="AN1_A20_ZnFinger"/>
</dbReference>
<dbReference type="EMBL" id="JALJOQ010000082">
    <property type="protein sequence ID" value="KAK9800361.1"/>
    <property type="molecule type" value="Genomic_DNA"/>
</dbReference>
<dbReference type="InterPro" id="IPR000058">
    <property type="entry name" value="Znf_AN1"/>
</dbReference>
<evidence type="ECO:0000256" key="4">
    <source>
        <dbReference type="ARBA" id="ARBA00022833"/>
    </source>
</evidence>
<evidence type="ECO:0000313" key="10">
    <source>
        <dbReference type="Proteomes" id="UP001465755"/>
    </source>
</evidence>
<dbReference type="InterPro" id="IPR035896">
    <property type="entry name" value="AN1-like_Znf"/>
</dbReference>
<dbReference type="AlphaFoldDB" id="A0AAW1NYC0"/>
<dbReference type="SMART" id="SM00259">
    <property type="entry name" value="ZnF_A20"/>
    <property type="match status" value="1"/>
</dbReference>
<proteinExistence type="predicted"/>
<keyword evidence="10" id="KW-1185">Reference proteome</keyword>
<dbReference type="SMART" id="SM00154">
    <property type="entry name" value="ZnF_AN1"/>
    <property type="match status" value="1"/>
</dbReference>
<feature type="compositionally biased region" description="Low complexity" evidence="6">
    <location>
        <begin position="96"/>
        <end position="134"/>
    </location>
</feature>
<evidence type="ECO:0000256" key="1">
    <source>
        <dbReference type="ARBA" id="ARBA00003732"/>
    </source>
</evidence>
<feature type="region of interest" description="Disordered" evidence="6">
    <location>
        <begin position="1"/>
        <end position="20"/>
    </location>
</feature>
<comment type="function">
    <text evidence="1">May be involved in environmental stress response.</text>
</comment>
<dbReference type="PROSITE" id="PS51039">
    <property type="entry name" value="ZF_AN1"/>
    <property type="match status" value="1"/>
</dbReference>
<evidence type="ECO:0000256" key="6">
    <source>
        <dbReference type="SAM" id="MobiDB-lite"/>
    </source>
</evidence>
<dbReference type="GO" id="GO:0008270">
    <property type="term" value="F:zinc ion binding"/>
    <property type="evidence" value="ECO:0007669"/>
    <property type="project" value="UniProtKB-KW"/>
</dbReference>
<feature type="domain" description="AN1-type" evidence="8">
    <location>
        <begin position="142"/>
        <end position="188"/>
    </location>
</feature>
<dbReference type="InterPro" id="IPR002653">
    <property type="entry name" value="Znf_A20"/>
</dbReference>
<evidence type="ECO:0000256" key="3">
    <source>
        <dbReference type="ARBA" id="ARBA00022771"/>
    </source>
</evidence>
<dbReference type="GO" id="GO:0003677">
    <property type="term" value="F:DNA binding"/>
    <property type="evidence" value="ECO:0007669"/>
    <property type="project" value="InterPro"/>
</dbReference>
<organism evidence="9 10">
    <name type="scientific">Symbiochloris irregularis</name>
    <dbReference type="NCBI Taxonomy" id="706552"/>
    <lineage>
        <taxon>Eukaryota</taxon>
        <taxon>Viridiplantae</taxon>
        <taxon>Chlorophyta</taxon>
        <taxon>core chlorophytes</taxon>
        <taxon>Trebouxiophyceae</taxon>
        <taxon>Trebouxiales</taxon>
        <taxon>Trebouxiaceae</taxon>
        <taxon>Symbiochloris</taxon>
    </lineage>
</organism>
<feature type="region of interest" description="Disordered" evidence="6">
    <location>
        <begin position="89"/>
        <end position="148"/>
    </location>
</feature>
<dbReference type="SUPFAM" id="SSF57716">
    <property type="entry name" value="Glucocorticoid receptor-like (DNA-binding domain)"/>
    <property type="match status" value="1"/>
</dbReference>
<dbReference type="PANTHER" id="PTHR10634">
    <property type="entry name" value="AN1-TYPE ZINC FINGER PROTEIN"/>
    <property type="match status" value="1"/>
</dbReference>
<gene>
    <name evidence="9" type="ORF">WJX73_010297</name>
</gene>
<dbReference type="Pfam" id="PF01428">
    <property type="entry name" value="zf-AN1"/>
    <property type="match status" value="1"/>
</dbReference>
<evidence type="ECO:0000256" key="2">
    <source>
        <dbReference type="ARBA" id="ARBA00022723"/>
    </source>
</evidence>